<reference evidence="6 7" key="1">
    <citation type="submission" date="2017-03" db="EMBL/GenBank/DDBJ databases">
        <title>Genome Survey of Euroglyphus maynei.</title>
        <authorList>
            <person name="Arlian L.G."/>
            <person name="Morgan M.S."/>
            <person name="Rider S.D."/>
        </authorList>
    </citation>
    <scope>NUCLEOTIDE SEQUENCE [LARGE SCALE GENOMIC DNA]</scope>
    <source>
        <strain evidence="6">Arlian Lab</strain>
        <tissue evidence="6">Whole body</tissue>
    </source>
</reference>
<keyword evidence="2" id="KW-0276">Fatty acid metabolism</keyword>
<dbReference type="PANTHER" id="PTHR43272:SF107">
    <property type="entry name" value="LONG-CHAIN-FATTY-ACID--COA LIGASE 5"/>
    <property type="match status" value="1"/>
</dbReference>
<sequence length="88" mass="9898">MHEVEKLGQQHVQPDHPPEPDDLAVICYTSGTTDAPKGVMLSHENIVANFSTIMFHLDEYHIANTDVLISYLPLGHMFERVCEVLVIV</sequence>
<dbReference type="GO" id="GO:0005783">
    <property type="term" value="C:endoplasmic reticulum"/>
    <property type="evidence" value="ECO:0007669"/>
    <property type="project" value="TreeGrafter"/>
</dbReference>
<dbReference type="OrthoDB" id="1700726at2759"/>
<dbReference type="EMBL" id="MUJZ01065396">
    <property type="protein sequence ID" value="OTF70505.1"/>
    <property type="molecule type" value="Genomic_DNA"/>
</dbReference>
<dbReference type="GO" id="GO:0004467">
    <property type="term" value="F:long-chain fatty acid-CoA ligase activity"/>
    <property type="evidence" value="ECO:0007669"/>
    <property type="project" value="UniProtKB-EC"/>
</dbReference>
<evidence type="ECO:0000256" key="1">
    <source>
        <dbReference type="ARBA" id="ARBA00022598"/>
    </source>
</evidence>
<feature type="region of interest" description="Disordered" evidence="4">
    <location>
        <begin position="1"/>
        <end position="20"/>
    </location>
</feature>
<keyword evidence="2" id="KW-0443">Lipid metabolism</keyword>
<keyword evidence="7" id="KW-1185">Reference proteome</keyword>
<accession>A0A1Y3ATK9</accession>
<keyword evidence="1" id="KW-0436">Ligase</keyword>
<evidence type="ECO:0000313" key="6">
    <source>
        <dbReference type="EMBL" id="OTF70505.1"/>
    </source>
</evidence>
<evidence type="ECO:0000256" key="3">
    <source>
        <dbReference type="ARBA" id="ARBA00026121"/>
    </source>
</evidence>
<dbReference type="InterPro" id="IPR042099">
    <property type="entry name" value="ANL_N_sf"/>
</dbReference>
<evidence type="ECO:0000256" key="2">
    <source>
        <dbReference type="ARBA" id="ARBA00022832"/>
    </source>
</evidence>
<organism evidence="6 7">
    <name type="scientific">Euroglyphus maynei</name>
    <name type="common">Mayne's house dust mite</name>
    <dbReference type="NCBI Taxonomy" id="6958"/>
    <lineage>
        <taxon>Eukaryota</taxon>
        <taxon>Metazoa</taxon>
        <taxon>Ecdysozoa</taxon>
        <taxon>Arthropoda</taxon>
        <taxon>Chelicerata</taxon>
        <taxon>Arachnida</taxon>
        <taxon>Acari</taxon>
        <taxon>Acariformes</taxon>
        <taxon>Sarcoptiformes</taxon>
        <taxon>Astigmata</taxon>
        <taxon>Psoroptidia</taxon>
        <taxon>Analgoidea</taxon>
        <taxon>Pyroglyphidae</taxon>
        <taxon>Pyroglyphinae</taxon>
        <taxon>Euroglyphus</taxon>
    </lineage>
</organism>
<evidence type="ECO:0000313" key="7">
    <source>
        <dbReference type="Proteomes" id="UP000194236"/>
    </source>
</evidence>
<feature type="domain" description="AMP-dependent synthetase/ligase" evidence="5">
    <location>
        <begin position="11"/>
        <end position="86"/>
    </location>
</feature>
<dbReference type="SUPFAM" id="SSF56801">
    <property type="entry name" value="Acetyl-CoA synthetase-like"/>
    <property type="match status" value="1"/>
</dbReference>
<name>A0A1Y3ATK9_EURMA</name>
<dbReference type="PANTHER" id="PTHR43272">
    <property type="entry name" value="LONG-CHAIN-FATTY-ACID--COA LIGASE"/>
    <property type="match status" value="1"/>
</dbReference>
<proteinExistence type="predicted"/>
<dbReference type="GO" id="GO:0016020">
    <property type="term" value="C:membrane"/>
    <property type="evidence" value="ECO:0007669"/>
    <property type="project" value="TreeGrafter"/>
</dbReference>
<comment type="caution">
    <text evidence="6">The sequence shown here is derived from an EMBL/GenBank/DDBJ whole genome shotgun (WGS) entry which is preliminary data.</text>
</comment>
<dbReference type="AlphaFoldDB" id="A0A1Y3ATK9"/>
<feature type="compositionally biased region" description="Basic and acidic residues" evidence="4">
    <location>
        <begin position="1"/>
        <end position="19"/>
    </location>
</feature>
<dbReference type="InterPro" id="IPR000873">
    <property type="entry name" value="AMP-dep_synth/lig_dom"/>
</dbReference>
<evidence type="ECO:0000256" key="4">
    <source>
        <dbReference type="SAM" id="MobiDB-lite"/>
    </source>
</evidence>
<evidence type="ECO:0000259" key="5">
    <source>
        <dbReference type="Pfam" id="PF00501"/>
    </source>
</evidence>
<dbReference type="EC" id="6.2.1.3" evidence="3"/>
<gene>
    <name evidence="6" type="ORF">BLA29_014628</name>
</gene>
<protein>
    <recommendedName>
        <fullName evidence="3">long-chain-fatty-acid--CoA ligase</fullName>
        <ecNumber evidence="3">6.2.1.3</ecNumber>
    </recommendedName>
</protein>
<dbReference type="Proteomes" id="UP000194236">
    <property type="component" value="Unassembled WGS sequence"/>
</dbReference>
<dbReference type="Gene3D" id="3.40.50.12780">
    <property type="entry name" value="N-terminal domain of ligase-like"/>
    <property type="match status" value="1"/>
</dbReference>
<dbReference type="Pfam" id="PF00501">
    <property type="entry name" value="AMP-binding"/>
    <property type="match status" value="1"/>
</dbReference>